<organism evidence="9 10">
    <name type="scientific">Acer yangbiense</name>
    <dbReference type="NCBI Taxonomy" id="1000413"/>
    <lineage>
        <taxon>Eukaryota</taxon>
        <taxon>Viridiplantae</taxon>
        <taxon>Streptophyta</taxon>
        <taxon>Embryophyta</taxon>
        <taxon>Tracheophyta</taxon>
        <taxon>Spermatophyta</taxon>
        <taxon>Magnoliopsida</taxon>
        <taxon>eudicotyledons</taxon>
        <taxon>Gunneridae</taxon>
        <taxon>Pentapetalae</taxon>
        <taxon>rosids</taxon>
        <taxon>malvids</taxon>
        <taxon>Sapindales</taxon>
        <taxon>Sapindaceae</taxon>
        <taxon>Hippocastanoideae</taxon>
        <taxon>Acereae</taxon>
        <taxon>Acer</taxon>
    </lineage>
</organism>
<comment type="similarity">
    <text evidence="2">Belongs to the glycosyltransferase 47 family.</text>
</comment>
<name>A0A5C7HEM0_9ROSI</name>
<dbReference type="AlphaFoldDB" id="A0A5C7HEM0"/>
<evidence type="ECO:0000313" key="10">
    <source>
        <dbReference type="Proteomes" id="UP000323000"/>
    </source>
</evidence>
<dbReference type="GO" id="GO:0016757">
    <property type="term" value="F:glycosyltransferase activity"/>
    <property type="evidence" value="ECO:0007669"/>
    <property type="project" value="UniProtKB-KW"/>
</dbReference>
<evidence type="ECO:0000259" key="8">
    <source>
        <dbReference type="Pfam" id="PF03016"/>
    </source>
</evidence>
<comment type="caution">
    <text evidence="9">The sequence shown here is derived from an EMBL/GenBank/DDBJ whole genome shotgun (WGS) entry which is preliminary data.</text>
</comment>
<dbReference type="GO" id="GO:0000139">
    <property type="term" value="C:Golgi membrane"/>
    <property type="evidence" value="ECO:0007669"/>
    <property type="project" value="UniProtKB-SubCell"/>
</dbReference>
<protein>
    <recommendedName>
        <fullName evidence="8">Exostosin GT47 domain-containing protein</fullName>
    </recommendedName>
</protein>
<feature type="coiled-coil region" evidence="6">
    <location>
        <begin position="71"/>
        <end position="113"/>
    </location>
</feature>
<dbReference type="PANTHER" id="PTHR11062:SF217">
    <property type="entry name" value="EXOSTOSIN FAMILY PROTEIN"/>
    <property type="match status" value="1"/>
</dbReference>
<dbReference type="InterPro" id="IPR040911">
    <property type="entry name" value="Exostosin_GT47"/>
</dbReference>
<evidence type="ECO:0000256" key="4">
    <source>
        <dbReference type="ARBA" id="ARBA00022968"/>
    </source>
</evidence>
<gene>
    <name evidence="9" type="ORF">EZV62_020849</name>
</gene>
<dbReference type="PANTHER" id="PTHR11062">
    <property type="entry name" value="EXOSTOSIN HEPARAN SULFATE GLYCOSYLTRANSFERASE -RELATED"/>
    <property type="match status" value="1"/>
</dbReference>
<keyword evidence="6" id="KW-0175">Coiled coil</keyword>
<accession>A0A5C7HEM0</accession>
<dbReference type="Pfam" id="PF03016">
    <property type="entry name" value="Exostosin_GT47"/>
    <property type="match status" value="2"/>
</dbReference>
<keyword evidence="7" id="KW-0812">Transmembrane</keyword>
<evidence type="ECO:0000256" key="1">
    <source>
        <dbReference type="ARBA" id="ARBA00004323"/>
    </source>
</evidence>
<evidence type="ECO:0000256" key="2">
    <source>
        <dbReference type="ARBA" id="ARBA00010271"/>
    </source>
</evidence>
<sequence length="1013" mass="116866">MKQYFYRKYVNTILFSLAAASLAVVFFAAVFKDSKGFSSFSISAATAAGPASSPWRPWTSATSLETTPEAIIRKQKQLINLENKKQKQKDEKLEKVEAGLERARALIREAALNPINYSSSSSSSEDKDYVPHGDIYRNAHAFHRSYLLMEKLFKIFVYEEGEPPLFHYGLCKNIYSMEGIFLSFIETKTKFRIRNPEEAHVYFLPFSVVMIIEHLFDPIIRDKAVLQRTVSDYVRIISHKYRYWNRSLGTDHFMLSCHDWGPRATRYVPELYYNSIRALCNANTSEYFNPKKDAPIPEINLVTGEIEYLTGGLPQSKRTILAFFAGRLHGKIRPALFQLWKEKDKDVQVYENLPQELSYQEMLKKSKFCICPSGHEVASPRIVEAIYAECVPVLISQHYVLPFSDVLDWDSFSIQVPVSEILNLKKILLGIPEDQYMRMYEKVKMVQRHFVVNNPPIRYDVFHMILHSIWLRRLNEQKQVPQVDKVVRRYSKLEKLEAGLTRARSSIREAALIRNSTSTHRDPDYVPQGSIYTNANAFHRSYLKMEKLFKIYVYEEGDLPLFHNGPCKNIYSSEGSLFRDLEFYNIYRTKDSDEALVFFLPFSVVKLVEYLYVPGDYRIPGIERTVVDYINTVSTKYPFWNRSLGADHFMLACHDWVCKSYVTRIQILLAKPRTLFYIYFTGPKNIKICTNLFNKSIRVLCNANTSEGFNPSKDATLPGLYLTGKLGGLLGGLSPSHRSILAFFAGGEHGHIWSLLFQHWKNSTDRDIQVHEYLPAGVSYNSMIRKSKFCLCPSGYEVGSPRIVEAIYAGCVPVIIKDGYVPPFSDVLNWKRFSVKVEVKEIPNLKNILTNISQRQYLRMQRRVKQVQRHFVEQKQVPQVVDEVVRRYSKLEKLEAGLARARASIREAALIRNLTSIHQDPDYVPRGLIYTNANAFYKARKHQNLCLTYSTSQLEYYAMPTLLKDSTQARRSHFSDSILPENSGDFSEASPRLTTRSWRSLPAVIMATSGPYY</sequence>
<feature type="transmembrane region" description="Helical" evidence="7">
    <location>
        <begin position="12"/>
        <end position="31"/>
    </location>
</feature>
<dbReference type="InterPro" id="IPR004263">
    <property type="entry name" value="Exostosin"/>
</dbReference>
<keyword evidence="7" id="KW-0472">Membrane</keyword>
<keyword evidence="3" id="KW-0328">Glycosyltransferase</keyword>
<keyword evidence="10" id="KW-1185">Reference proteome</keyword>
<keyword evidence="7" id="KW-1133">Transmembrane helix</keyword>
<evidence type="ECO:0000256" key="6">
    <source>
        <dbReference type="SAM" id="Coils"/>
    </source>
</evidence>
<keyword evidence="4" id="KW-0735">Signal-anchor</keyword>
<keyword evidence="3" id="KW-0808">Transferase</keyword>
<evidence type="ECO:0000313" key="9">
    <source>
        <dbReference type="EMBL" id="TXG55593.1"/>
    </source>
</evidence>
<feature type="domain" description="Exostosin GT47" evidence="8">
    <location>
        <begin position="150"/>
        <end position="428"/>
    </location>
</feature>
<feature type="domain" description="Exostosin GT47" evidence="8">
    <location>
        <begin position="546"/>
        <end position="851"/>
    </location>
</feature>
<dbReference type="Proteomes" id="UP000323000">
    <property type="component" value="Chromosome 9"/>
</dbReference>
<evidence type="ECO:0000256" key="3">
    <source>
        <dbReference type="ARBA" id="ARBA00022676"/>
    </source>
</evidence>
<comment type="subcellular location">
    <subcellularLocation>
        <location evidence="1">Golgi apparatus membrane</location>
        <topology evidence="1">Single-pass type II membrane protein</topology>
    </subcellularLocation>
</comment>
<dbReference type="EMBL" id="VAHF01000009">
    <property type="protein sequence ID" value="TXG55593.1"/>
    <property type="molecule type" value="Genomic_DNA"/>
</dbReference>
<evidence type="ECO:0000256" key="5">
    <source>
        <dbReference type="ARBA" id="ARBA00023034"/>
    </source>
</evidence>
<dbReference type="OrthoDB" id="1924787at2759"/>
<proteinExistence type="inferred from homology"/>
<keyword evidence="5" id="KW-0333">Golgi apparatus</keyword>
<reference evidence="10" key="1">
    <citation type="journal article" date="2019" name="Gigascience">
        <title>De novo genome assembly of the endangered Acer yangbiense, a plant species with extremely small populations endemic to Yunnan Province, China.</title>
        <authorList>
            <person name="Yang J."/>
            <person name="Wariss H.M."/>
            <person name="Tao L."/>
            <person name="Zhang R."/>
            <person name="Yun Q."/>
            <person name="Hollingsworth P."/>
            <person name="Dao Z."/>
            <person name="Luo G."/>
            <person name="Guo H."/>
            <person name="Ma Y."/>
            <person name="Sun W."/>
        </authorList>
    </citation>
    <scope>NUCLEOTIDE SEQUENCE [LARGE SCALE GENOMIC DNA]</scope>
    <source>
        <strain evidence="10">cv. Malutang</strain>
    </source>
</reference>
<evidence type="ECO:0000256" key="7">
    <source>
        <dbReference type="SAM" id="Phobius"/>
    </source>
</evidence>